<keyword evidence="1" id="KW-0862">Zinc</keyword>
<comment type="similarity">
    <text evidence="1">Belongs to the methyltransferase TRM13 family.</text>
</comment>
<dbReference type="InterPro" id="IPR007871">
    <property type="entry name" value="Methyltransferase_TRM13"/>
</dbReference>
<dbReference type="PANTHER" id="PTHR12998:SF0">
    <property type="entry name" value="TRNA:M(4)X MODIFICATION ENZYME TRM13 HOMOLOG"/>
    <property type="match status" value="1"/>
</dbReference>
<dbReference type="AlphaFoldDB" id="A0A7J7NYD4"/>
<comment type="caution">
    <text evidence="3">The sequence shown here is derived from an EMBL/GenBank/DDBJ whole genome shotgun (WGS) entry which is preliminary data.</text>
</comment>
<dbReference type="PANTHER" id="PTHR12998">
    <property type="entry name" value="TRNA:M(4)X MODIFICATION ENZYME TRM13 HOMOLOG"/>
    <property type="match status" value="1"/>
</dbReference>
<keyword evidence="1" id="KW-0489">Methyltransferase</keyword>
<dbReference type="InterPro" id="IPR039044">
    <property type="entry name" value="Trm13"/>
</dbReference>
<sequence length="77" mass="8683">MSEKKDSASNVSGVEEIVKSLTAVERAVLGLMCKDIIDMGRLLWIKEHEFEAKLVKYVPPSISPENRLLVANYKNHL</sequence>
<evidence type="ECO:0000256" key="1">
    <source>
        <dbReference type="RuleBase" id="RU367103"/>
    </source>
</evidence>
<dbReference type="GO" id="GO:0030488">
    <property type="term" value="P:tRNA methylation"/>
    <property type="evidence" value="ECO:0007669"/>
    <property type="project" value="InterPro"/>
</dbReference>
<keyword evidence="1" id="KW-0863">Zinc-finger</keyword>
<keyword evidence="1" id="KW-0949">S-adenosyl-L-methionine</keyword>
<comment type="catalytic activity">
    <reaction evidence="1">
        <text>cytidine(4) in tRNA(Gly)(GCC) + S-adenosyl-L-methionine = 2'-O-methylcytidine(4) in tRNA(Gly)(GCC) + S-adenosyl-L-homocysteine + H(+)</text>
        <dbReference type="Rhea" id="RHEA:43192"/>
        <dbReference type="Rhea" id="RHEA-COMP:10399"/>
        <dbReference type="Rhea" id="RHEA-COMP:10400"/>
        <dbReference type="ChEBI" id="CHEBI:15378"/>
        <dbReference type="ChEBI" id="CHEBI:57856"/>
        <dbReference type="ChEBI" id="CHEBI:59789"/>
        <dbReference type="ChEBI" id="CHEBI:74495"/>
        <dbReference type="ChEBI" id="CHEBI:82748"/>
        <dbReference type="EC" id="2.1.1.225"/>
    </reaction>
</comment>
<evidence type="ECO:0000259" key="2">
    <source>
        <dbReference type="Pfam" id="PF05206"/>
    </source>
</evidence>
<dbReference type="EC" id="2.1.1.225" evidence="1"/>
<proteinExistence type="inferred from homology"/>
<name>A0A7J7NYD4_9MAGN</name>
<comment type="catalytic activity">
    <reaction evidence="1">
        <text>adenosine(4) in tRNA(His) + S-adenosyl-L-methionine = 2'-O-methyladenosine(4) in tRNA(His) + S-adenosyl-L-homocysteine + H(+)</text>
        <dbReference type="Rhea" id="RHEA:43196"/>
        <dbReference type="Rhea" id="RHEA-COMP:10401"/>
        <dbReference type="Rhea" id="RHEA-COMP:10402"/>
        <dbReference type="ChEBI" id="CHEBI:15378"/>
        <dbReference type="ChEBI" id="CHEBI:57856"/>
        <dbReference type="ChEBI" id="CHEBI:59789"/>
        <dbReference type="ChEBI" id="CHEBI:74411"/>
        <dbReference type="ChEBI" id="CHEBI:74477"/>
        <dbReference type="EC" id="2.1.1.225"/>
    </reaction>
</comment>
<protein>
    <recommendedName>
        <fullName evidence="1">tRNA:m(4)X modification enzyme TRM13</fullName>
        <ecNumber evidence="1">2.1.1.225</ecNumber>
    </recommendedName>
</protein>
<dbReference type="EMBL" id="JACGCM010000440">
    <property type="protein sequence ID" value="KAF6172221.1"/>
    <property type="molecule type" value="Genomic_DNA"/>
</dbReference>
<dbReference type="Pfam" id="PF05206">
    <property type="entry name" value="TRM13"/>
    <property type="match status" value="1"/>
</dbReference>
<feature type="domain" description="Methyltransferase TRM13" evidence="2">
    <location>
        <begin position="3"/>
        <end position="71"/>
    </location>
</feature>
<comment type="function">
    <text evidence="1">tRNA methylase which 2'-O-methylates cytidine(4) in tRNA(Pro) and tRNA(Gly)(GCC), and adenosine(4) in tRNA(His).</text>
</comment>
<keyword evidence="1" id="KW-0808">Transferase</keyword>
<dbReference type="GO" id="GO:0008270">
    <property type="term" value="F:zinc ion binding"/>
    <property type="evidence" value="ECO:0007669"/>
    <property type="project" value="UniProtKB-KW"/>
</dbReference>
<accession>A0A7J7NYD4</accession>
<dbReference type="OrthoDB" id="258806at2759"/>
<dbReference type="GO" id="GO:0106050">
    <property type="term" value="F:tRNA 2'-O-methyltransferase activity"/>
    <property type="evidence" value="ECO:0007669"/>
    <property type="project" value="UniProtKB-UniRule"/>
</dbReference>
<keyword evidence="4" id="KW-1185">Reference proteome</keyword>
<comment type="catalytic activity">
    <reaction evidence="1">
        <text>cytidine(4) in tRNA(Pro) + S-adenosyl-L-methionine = 2'-O-methylcytidine(4) in tRNA(Pro) + S-adenosyl-L-homocysteine + H(+)</text>
        <dbReference type="Rhea" id="RHEA:32767"/>
        <dbReference type="Rhea" id="RHEA-COMP:10397"/>
        <dbReference type="Rhea" id="RHEA-COMP:10398"/>
        <dbReference type="ChEBI" id="CHEBI:15378"/>
        <dbReference type="ChEBI" id="CHEBI:57856"/>
        <dbReference type="ChEBI" id="CHEBI:59789"/>
        <dbReference type="ChEBI" id="CHEBI:74495"/>
        <dbReference type="ChEBI" id="CHEBI:82748"/>
        <dbReference type="EC" id="2.1.1.225"/>
    </reaction>
</comment>
<reference evidence="3 4" key="1">
    <citation type="journal article" date="2020" name="IScience">
        <title>Genome Sequencing of the Endangered Kingdonia uniflora (Circaeasteraceae, Ranunculales) Reveals Potential Mechanisms of Evolutionary Specialization.</title>
        <authorList>
            <person name="Sun Y."/>
            <person name="Deng T."/>
            <person name="Zhang A."/>
            <person name="Moore M.J."/>
            <person name="Landis J.B."/>
            <person name="Lin N."/>
            <person name="Zhang H."/>
            <person name="Zhang X."/>
            <person name="Huang J."/>
            <person name="Zhang X."/>
            <person name="Sun H."/>
            <person name="Wang H."/>
        </authorList>
    </citation>
    <scope>NUCLEOTIDE SEQUENCE [LARGE SCALE GENOMIC DNA]</scope>
    <source>
        <strain evidence="3">TB1705</strain>
        <tissue evidence="3">Leaf</tissue>
    </source>
</reference>
<gene>
    <name evidence="3" type="ORF">GIB67_024843</name>
</gene>
<evidence type="ECO:0000313" key="3">
    <source>
        <dbReference type="EMBL" id="KAF6172221.1"/>
    </source>
</evidence>
<organism evidence="3 4">
    <name type="scientific">Kingdonia uniflora</name>
    <dbReference type="NCBI Taxonomy" id="39325"/>
    <lineage>
        <taxon>Eukaryota</taxon>
        <taxon>Viridiplantae</taxon>
        <taxon>Streptophyta</taxon>
        <taxon>Embryophyta</taxon>
        <taxon>Tracheophyta</taxon>
        <taxon>Spermatophyta</taxon>
        <taxon>Magnoliopsida</taxon>
        <taxon>Ranunculales</taxon>
        <taxon>Circaeasteraceae</taxon>
        <taxon>Kingdonia</taxon>
    </lineage>
</organism>
<keyword evidence="1" id="KW-0479">Metal-binding</keyword>
<evidence type="ECO:0000313" key="4">
    <source>
        <dbReference type="Proteomes" id="UP000541444"/>
    </source>
</evidence>
<dbReference type="Proteomes" id="UP000541444">
    <property type="component" value="Unassembled WGS sequence"/>
</dbReference>
<keyword evidence="1" id="KW-0819">tRNA processing</keyword>